<organism evidence="1 2">
    <name type="scientific">Turnera subulata</name>
    <dbReference type="NCBI Taxonomy" id="218843"/>
    <lineage>
        <taxon>Eukaryota</taxon>
        <taxon>Viridiplantae</taxon>
        <taxon>Streptophyta</taxon>
        <taxon>Embryophyta</taxon>
        <taxon>Tracheophyta</taxon>
        <taxon>Spermatophyta</taxon>
        <taxon>Magnoliopsida</taxon>
        <taxon>eudicotyledons</taxon>
        <taxon>Gunneridae</taxon>
        <taxon>Pentapetalae</taxon>
        <taxon>rosids</taxon>
        <taxon>fabids</taxon>
        <taxon>Malpighiales</taxon>
        <taxon>Passifloraceae</taxon>
        <taxon>Turnera</taxon>
    </lineage>
</organism>
<name>A0A9Q0GG94_9ROSI</name>
<reference evidence="1" key="2">
    <citation type="journal article" date="2023" name="Plants (Basel)">
        <title>Annotation of the Turnera subulata (Passifloraceae) Draft Genome Reveals the S-Locus Evolved after the Divergence of Turneroideae from Passifloroideae in a Stepwise Manner.</title>
        <authorList>
            <person name="Henning P.M."/>
            <person name="Roalson E.H."/>
            <person name="Mir W."/>
            <person name="McCubbin A.G."/>
            <person name="Shore J.S."/>
        </authorList>
    </citation>
    <scope>NUCLEOTIDE SEQUENCE</scope>
    <source>
        <strain evidence="1">F60SS</strain>
    </source>
</reference>
<evidence type="ECO:0000313" key="2">
    <source>
        <dbReference type="Proteomes" id="UP001141552"/>
    </source>
</evidence>
<gene>
    <name evidence="1" type="ORF">Tsubulata_011794</name>
</gene>
<evidence type="ECO:0000313" key="1">
    <source>
        <dbReference type="EMBL" id="KAJ4847836.1"/>
    </source>
</evidence>
<keyword evidence="2" id="KW-1185">Reference proteome</keyword>
<dbReference type="AlphaFoldDB" id="A0A9Q0GG94"/>
<accession>A0A9Q0GG94</accession>
<protein>
    <submittedName>
        <fullName evidence="1">Uncharacterized protein</fullName>
    </submittedName>
</protein>
<sequence length="97" mass="10552">MNPSHKNTLHRSSSQIYHLPSLSLLARHTTTATAATTASSTGSTKVSDRHVKNFAVDPKGHKPVGLSSHFLLKALTNSGLIDPTLHRQEEMDACHRT</sequence>
<dbReference type="EMBL" id="JAKUCV010001070">
    <property type="protein sequence ID" value="KAJ4847836.1"/>
    <property type="molecule type" value="Genomic_DNA"/>
</dbReference>
<proteinExistence type="predicted"/>
<reference evidence="1" key="1">
    <citation type="submission" date="2022-02" db="EMBL/GenBank/DDBJ databases">
        <authorList>
            <person name="Henning P.M."/>
            <person name="McCubbin A.G."/>
            <person name="Shore J.S."/>
        </authorList>
    </citation>
    <scope>NUCLEOTIDE SEQUENCE</scope>
    <source>
        <strain evidence="1">F60SS</strain>
        <tissue evidence="1">Leaves</tissue>
    </source>
</reference>
<comment type="caution">
    <text evidence="1">The sequence shown here is derived from an EMBL/GenBank/DDBJ whole genome shotgun (WGS) entry which is preliminary data.</text>
</comment>
<dbReference type="Proteomes" id="UP001141552">
    <property type="component" value="Unassembled WGS sequence"/>
</dbReference>